<gene>
    <name evidence="1" type="ORF">CHH72_12385</name>
</gene>
<dbReference type="AlphaFoldDB" id="A0A268NY46"/>
<dbReference type="EMBL" id="NPCC01000015">
    <property type="protein sequence ID" value="PAE88433.1"/>
    <property type="molecule type" value="Genomic_DNA"/>
</dbReference>
<dbReference type="Pfam" id="PF10842">
    <property type="entry name" value="DUF2642"/>
    <property type="match status" value="1"/>
</dbReference>
<accession>A0A268NY46</accession>
<protein>
    <submittedName>
        <fullName evidence="1">DUF2642 domain-containing protein</fullName>
    </submittedName>
</protein>
<evidence type="ECO:0000313" key="2">
    <source>
        <dbReference type="Proteomes" id="UP000216207"/>
    </source>
</evidence>
<dbReference type="Proteomes" id="UP000216207">
    <property type="component" value="Unassembled WGS sequence"/>
</dbReference>
<organism evidence="1 2">
    <name type="scientific">Shouchella clausii</name>
    <name type="common">Alkalihalobacillus clausii</name>
    <dbReference type="NCBI Taxonomy" id="79880"/>
    <lineage>
        <taxon>Bacteria</taxon>
        <taxon>Bacillati</taxon>
        <taxon>Bacillota</taxon>
        <taxon>Bacilli</taxon>
        <taxon>Bacillales</taxon>
        <taxon>Bacillaceae</taxon>
        <taxon>Shouchella</taxon>
    </lineage>
</organism>
<dbReference type="RefSeq" id="WP_011245374.1">
    <property type="nucleotide sequence ID" value="NZ_BOQQ01000015.1"/>
</dbReference>
<reference evidence="1 2" key="1">
    <citation type="submission" date="2017-07" db="EMBL/GenBank/DDBJ databases">
        <title>Isolation and whole genome analysis of endospore-forming bacteria from heroin.</title>
        <authorList>
            <person name="Kalinowski J."/>
            <person name="Ahrens B."/>
            <person name="Al-Dilaimi A."/>
            <person name="Winkler A."/>
            <person name="Wibberg D."/>
            <person name="Schleenbecker U."/>
            <person name="Ruckert C."/>
            <person name="Wolfel R."/>
            <person name="Grass G."/>
        </authorList>
    </citation>
    <scope>NUCLEOTIDE SEQUENCE [LARGE SCALE GENOMIC DNA]</scope>
    <source>
        <strain evidence="1 2">7539</strain>
    </source>
</reference>
<sequence length="93" mass="9730">MANGELSLTLELLNLLLEIRLAKQTNGTTPPNGTGAIRDLLLGLVGQPVTVTTPFGVITGTLLSVLTDYIVIIEDTGSQVLVRLAEIESASGQ</sequence>
<evidence type="ECO:0000313" key="1">
    <source>
        <dbReference type="EMBL" id="PAE88433.1"/>
    </source>
</evidence>
<name>A0A268NY46_SHOCL</name>
<proteinExistence type="predicted"/>
<dbReference type="InterPro" id="IPR020139">
    <property type="entry name" value="DUF2642"/>
</dbReference>
<comment type="caution">
    <text evidence="1">The sequence shown here is derived from an EMBL/GenBank/DDBJ whole genome shotgun (WGS) entry which is preliminary data.</text>
</comment>